<dbReference type="EMBL" id="JBHRTS010000004">
    <property type="protein sequence ID" value="MFC3194479.1"/>
    <property type="molecule type" value="Genomic_DNA"/>
</dbReference>
<dbReference type="RefSeq" id="WP_157892780.1">
    <property type="nucleotide sequence ID" value="NZ_JBHRTS010000004.1"/>
</dbReference>
<dbReference type="Proteomes" id="UP001595533">
    <property type="component" value="Unassembled WGS sequence"/>
</dbReference>
<comment type="caution">
    <text evidence="1">The sequence shown here is derived from an EMBL/GenBank/DDBJ whole genome shotgun (WGS) entry which is preliminary data.</text>
</comment>
<reference evidence="2" key="1">
    <citation type="journal article" date="2019" name="Int. J. Syst. Evol. Microbiol.">
        <title>The Global Catalogue of Microorganisms (GCM) 10K type strain sequencing project: providing services to taxonomists for standard genome sequencing and annotation.</title>
        <authorList>
            <consortium name="The Broad Institute Genomics Platform"/>
            <consortium name="The Broad Institute Genome Sequencing Center for Infectious Disease"/>
            <person name="Wu L."/>
            <person name="Ma J."/>
        </authorList>
    </citation>
    <scope>NUCLEOTIDE SEQUENCE [LARGE SCALE GENOMIC DNA]</scope>
    <source>
        <strain evidence="2">KCTC 42953</strain>
    </source>
</reference>
<evidence type="ECO:0000313" key="1">
    <source>
        <dbReference type="EMBL" id="MFC3194479.1"/>
    </source>
</evidence>
<sequence>MKKILFMQLFTWVVQTESIKQASPRPPGYWPIESAVSYQAVMPVFNRELVPDVEEKSGLQPDNQSKELIMASLAGTISMAPALLMTFY</sequence>
<keyword evidence="2" id="KW-1185">Reference proteome</keyword>
<proteinExistence type="predicted"/>
<evidence type="ECO:0000313" key="2">
    <source>
        <dbReference type="Proteomes" id="UP001595533"/>
    </source>
</evidence>
<organism evidence="1 2">
    <name type="scientific">Marinicella sediminis</name>
    <dbReference type="NCBI Taxonomy" id="1792834"/>
    <lineage>
        <taxon>Bacteria</taxon>
        <taxon>Pseudomonadati</taxon>
        <taxon>Pseudomonadota</taxon>
        <taxon>Gammaproteobacteria</taxon>
        <taxon>Lysobacterales</taxon>
        <taxon>Marinicellaceae</taxon>
        <taxon>Marinicella</taxon>
    </lineage>
</organism>
<gene>
    <name evidence="1" type="ORF">ACFODZ_09535</name>
</gene>
<accession>A0ABV7J8M9</accession>
<protein>
    <submittedName>
        <fullName evidence="1">Uncharacterized protein</fullName>
    </submittedName>
</protein>
<name>A0ABV7J8M9_9GAMM</name>